<accession>M0HB98</accession>
<reference evidence="1 2" key="1">
    <citation type="journal article" date="2014" name="PLoS Genet.">
        <title>Phylogenetically driven sequencing of extremely halophilic archaea reveals strategies for static and dynamic osmo-response.</title>
        <authorList>
            <person name="Becker E.A."/>
            <person name="Seitzer P.M."/>
            <person name="Tritt A."/>
            <person name="Larsen D."/>
            <person name="Krusor M."/>
            <person name="Yao A.I."/>
            <person name="Wu D."/>
            <person name="Madern D."/>
            <person name="Eisen J.A."/>
            <person name="Darling A.E."/>
            <person name="Facciotti M.T."/>
        </authorList>
    </citation>
    <scope>NUCLEOTIDE SEQUENCE [LARGE SCALE GENOMIC DNA]</scope>
    <source>
        <strain evidence="1 2">ATCC BAA-1513</strain>
    </source>
</reference>
<comment type="caution">
    <text evidence="1">The sequence shown here is derived from an EMBL/GenBank/DDBJ whole genome shotgun (WGS) entry which is preliminary data.</text>
</comment>
<keyword evidence="2" id="KW-1185">Reference proteome</keyword>
<evidence type="ECO:0000313" key="1">
    <source>
        <dbReference type="EMBL" id="ELZ81765.1"/>
    </source>
</evidence>
<gene>
    <name evidence="1" type="ORF">C453_17154</name>
</gene>
<evidence type="ECO:0000313" key="2">
    <source>
        <dbReference type="Proteomes" id="UP000011612"/>
    </source>
</evidence>
<dbReference type="PATRIC" id="fig|1230453.4.peg.3422"/>
<dbReference type="EMBL" id="AOLK01000023">
    <property type="protein sequence ID" value="ELZ81765.1"/>
    <property type="molecule type" value="Genomic_DNA"/>
</dbReference>
<proteinExistence type="predicted"/>
<dbReference type="Proteomes" id="UP000011612">
    <property type="component" value="Unassembled WGS sequence"/>
</dbReference>
<protein>
    <submittedName>
        <fullName evidence="1">Uncharacterized protein</fullName>
    </submittedName>
</protein>
<sequence>MKEPHEYLEVSLSPKRLIRHIDGETWPTKADAETTVFQIDRYPNITYERKEEILNTPEFNNAVEEVWEEMKQRWWNEVEFIDEIKFGDSRTVAVYYEED</sequence>
<dbReference type="AlphaFoldDB" id="M0HB98"/>
<organism evidence="1 2">
    <name type="scientific">Haloferax elongans ATCC BAA-1513</name>
    <dbReference type="NCBI Taxonomy" id="1230453"/>
    <lineage>
        <taxon>Archaea</taxon>
        <taxon>Methanobacteriati</taxon>
        <taxon>Methanobacteriota</taxon>
        <taxon>Stenosarchaea group</taxon>
        <taxon>Halobacteria</taxon>
        <taxon>Halobacteriales</taxon>
        <taxon>Haloferacaceae</taxon>
        <taxon>Haloferax</taxon>
    </lineage>
</organism>
<name>M0HB98_HALEO</name>